<dbReference type="InterPro" id="IPR008807">
    <property type="entry name" value="ROS_MUCR"/>
</dbReference>
<dbReference type="Gene3D" id="1.10.10.1550">
    <property type="entry name" value="ROS/MUCR transcriptional regulator protein"/>
    <property type="match status" value="1"/>
</dbReference>
<dbReference type="InterPro" id="IPR041920">
    <property type="entry name" value="ROS/MUCR_sf"/>
</dbReference>
<comment type="similarity">
    <text evidence="1">Belongs to the ros/MucR family.</text>
</comment>
<keyword evidence="3" id="KW-1185">Reference proteome</keyword>
<reference evidence="2 3" key="1">
    <citation type="submission" date="2009-01" db="EMBL/GenBank/DDBJ databases">
        <title>Complete sequence of chromosome of Methylobacterium nodulans ORS 2060.</title>
        <authorList>
            <consortium name="US DOE Joint Genome Institute"/>
            <person name="Lucas S."/>
            <person name="Copeland A."/>
            <person name="Lapidus A."/>
            <person name="Glavina del Rio T."/>
            <person name="Dalin E."/>
            <person name="Tice H."/>
            <person name="Bruce D."/>
            <person name="Goodwin L."/>
            <person name="Pitluck S."/>
            <person name="Sims D."/>
            <person name="Brettin T."/>
            <person name="Detter J.C."/>
            <person name="Han C."/>
            <person name="Larimer F."/>
            <person name="Land M."/>
            <person name="Hauser L."/>
            <person name="Kyrpides N."/>
            <person name="Ivanova N."/>
            <person name="Marx C.J."/>
            <person name="Richardson P."/>
        </authorList>
    </citation>
    <scope>NUCLEOTIDE SEQUENCE [LARGE SCALE GENOMIC DNA]</scope>
    <source>
        <strain evidence="3">LMG 21967 / CNCM I-2342 / ORS 2060</strain>
    </source>
</reference>
<organism evidence="2 3">
    <name type="scientific">Methylobacterium nodulans (strain LMG 21967 / CNCM I-2342 / ORS 2060)</name>
    <dbReference type="NCBI Taxonomy" id="460265"/>
    <lineage>
        <taxon>Bacteria</taxon>
        <taxon>Pseudomonadati</taxon>
        <taxon>Pseudomonadota</taxon>
        <taxon>Alphaproteobacteria</taxon>
        <taxon>Hyphomicrobiales</taxon>
        <taxon>Methylobacteriaceae</taxon>
        <taxon>Methylobacterium</taxon>
    </lineage>
</organism>
<dbReference type="AlphaFoldDB" id="B8IEF5"/>
<evidence type="ECO:0000313" key="3">
    <source>
        <dbReference type="Proteomes" id="UP000008207"/>
    </source>
</evidence>
<evidence type="ECO:0000313" key="2">
    <source>
        <dbReference type="EMBL" id="ACL59527.1"/>
    </source>
</evidence>
<dbReference type="GO" id="GO:0003677">
    <property type="term" value="F:DNA binding"/>
    <property type="evidence" value="ECO:0007669"/>
    <property type="project" value="InterPro"/>
</dbReference>
<dbReference type="Pfam" id="PF05443">
    <property type="entry name" value="ROS_MUCR"/>
    <property type="match status" value="1"/>
</dbReference>
<evidence type="ECO:0000256" key="1">
    <source>
        <dbReference type="ARBA" id="ARBA00007031"/>
    </source>
</evidence>
<accession>B8IEF5</accession>
<dbReference type="GO" id="GO:0008270">
    <property type="term" value="F:zinc ion binding"/>
    <property type="evidence" value="ECO:0007669"/>
    <property type="project" value="InterPro"/>
</dbReference>
<dbReference type="Proteomes" id="UP000008207">
    <property type="component" value="Chromosome"/>
</dbReference>
<proteinExistence type="inferred from homology"/>
<gene>
    <name evidence="2" type="ordered locus">Mnod_4660</name>
</gene>
<sequence>MASELTLMTADIIALYLINNACSTQELPELIRSVHSALEDIERTSKPVEVQEAPPVPIETTVTPDYIISLEDGKPYKTLGRHLHTRGLTPEQYRRKWGLPPDYPMIAPTYAAERAALAKRGGFGRKAAADVQPAPNEAE</sequence>
<dbReference type="KEGG" id="mno:Mnod_4660"/>
<dbReference type="EMBL" id="CP001349">
    <property type="protein sequence ID" value="ACL59527.1"/>
    <property type="molecule type" value="Genomic_DNA"/>
</dbReference>
<dbReference type="OrthoDB" id="9809693at2"/>
<name>B8IEF5_METNO</name>
<protein>
    <submittedName>
        <fullName evidence="2">Transcriptional regulator, MucR family</fullName>
    </submittedName>
</protein>
<dbReference type="GO" id="GO:0006355">
    <property type="term" value="P:regulation of DNA-templated transcription"/>
    <property type="evidence" value="ECO:0007669"/>
    <property type="project" value="InterPro"/>
</dbReference>
<dbReference type="HOGENOM" id="CLU_106247_0_0_5"/>
<dbReference type="RefSeq" id="WP_015931162.1">
    <property type="nucleotide sequence ID" value="NC_011894.1"/>
</dbReference>
<dbReference type="eggNOG" id="COG4957">
    <property type="taxonomic scope" value="Bacteria"/>
</dbReference>